<evidence type="ECO:0000313" key="1">
    <source>
        <dbReference type="EMBL" id="GEK21452.1"/>
    </source>
</evidence>
<accession>A0A510V3J4</accession>
<evidence type="ECO:0000313" key="2">
    <source>
        <dbReference type="Proteomes" id="UP000321118"/>
    </source>
</evidence>
<dbReference type="InterPro" id="IPR006521">
    <property type="entry name" value="Tail_protein_I"/>
</dbReference>
<comment type="caution">
    <text evidence="1">The sequence shown here is derived from an EMBL/GenBank/DDBJ whole genome shotgun (WGS) entry which is preliminary data.</text>
</comment>
<dbReference type="EMBL" id="BJUB01000005">
    <property type="protein sequence ID" value="GEK21452.1"/>
    <property type="molecule type" value="Genomic_DNA"/>
</dbReference>
<proteinExistence type="predicted"/>
<dbReference type="AlphaFoldDB" id="A0A510V3J4"/>
<organism evidence="1 2">
    <name type="scientific">Cellulomonas xylanilytica</name>
    <dbReference type="NCBI Taxonomy" id="233583"/>
    <lineage>
        <taxon>Bacteria</taxon>
        <taxon>Bacillati</taxon>
        <taxon>Actinomycetota</taxon>
        <taxon>Actinomycetes</taxon>
        <taxon>Micrococcales</taxon>
        <taxon>Cellulomonadaceae</taxon>
        <taxon>Cellulomonas</taxon>
    </lineage>
</organism>
<dbReference type="InterPro" id="IPR011748">
    <property type="entry name" value="Unchr_phage_tail-like"/>
</dbReference>
<dbReference type="RefSeq" id="WP_146927245.1">
    <property type="nucleotide sequence ID" value="NZ_BJUB01000005.1"/>
</dbReference>
<dbReference type="Proteomes" id="UP000321118">
    <property type="component" value="Unassembled WGS sequence"/>
</dbReference>
<sequence>MSRDQDWLLRQLPLGMVSEDFFVRFVSIFQEQAGTLVAHADNLAHLADMRLTPPEMIRWMAQWLGLPGIDPEYSEPVQRRILATAAATLQLRGTTTGLTRLLELYSGGPVIVSEGGGIFEQGEAPVGPAWVVMEVESTGLLEEADFLSLVLDEVPAHVHAEIWVAQHRIWPTPERLAERELAS</sequence>
<evidence type="ECO:0008006" key="3">
    <source>
        <dbReference type="Google" id="ProtNLM"/>
    </source>
</evidence>
<dbReference type="Pfam" id="PF09684">
    <property type="entry name" value="Tail_P2_I"/>
    <property type="match status" value="1"/>
</dbReference>
<gene>
    <name evidence="1" type="ORF">CXY01_19720</name>
</gene>
<dbReference type="OrthoDB" id="5186682at2"/>
<name>A0A510V3J4_9CELL</name>
<dbReference type="NCBIfam" id="TIGR02242">
    <property type="entry name" value="tail_TIGR02242"/>
    <property type="match status" value="1"/>
</dbReference>
<reference evidence="1 2" key="1">
    <citation type="submission" date="2019-07" db="EMBL/GenBank/DDBJ databases">
        <title>Whole genome shotgun sequence of Cellulomonas xylanilytica NBRC 101102.</title>
        <authorList>
            <person name="Hosoyama A."/>
            <person name="Uohara A."/>
            <person name="Ohji S."/>
            <person name="Ichikawa N."/>
        </authorList>
    </citation>
    <scope>NUCLEOTIDE SEQUENCE [LARGE SCALE GENOMIC DNA]</scope>
    <source>
        <strain evidence="1 2">NBRC 101102</strain>
    </source>
</reference>
<keyword evidence="2" id="KW-1185">Reference proteome</keyword>
<protein>
    <recommendedName>
        <fullName evidence="3">Phage tail protein</fullName>
    </recommendedName>
</protein>